<dbReference type="EMBL" id="NQJD01000007">
    <property type="protein sequence ID" value="TAA75388.1"/>
    <property type="molecule type" value="Genomic_DNA"/>
</dbReference>
<protein>
    <submittedName>
        <fullName evidence="4">Nitrogen fixation protein NifB</fullName>
    </submittedName>
</protein>
<keyword evidence="2" id="KW-0411">Iron-sulfur</keyword>
<dbReference type="GO" id="GO:0051539">
    <property type="term" value="F:4 iron, 4 sulfur cluster binding"/>
    <property type="evidence" value="ECO:0007669"/>
    <property type="project" value="UniProtKB-KW"/>
</dbReference>
<sequence>MKACATSMRIDSLILPVAPQAVCGKRFGSSNAVAAMPPADAVAWIGELIKGGKEIHGVNLCGPGDALAAPEMLFAVLDQLREKYPHFSLQVTTAGLGVANLAPALAERQVAQINLHVEAVQTEIIEKIYVWIRPSKRTVPLSQAAEVLISEQEKAVAVLSKAGVPVNIQTTVYPGINDQHVAAIAAKMAELGASSITLLPFEPIAGEENLPACDAAMLEKAKQDAAAHIKLSEYGASLLTPPGSGDSFAGTVLPKPTKERPNVAAVSSNGMEVDLHLGQAVKILIYGPRCGDELPSLLAVRNAPEAGAGSSRWETLARECLFDCFALLAANAGENPQKVLAEQSIKVLLAEDSIEGLVDVLYGGGKKQKCKK</sequence>
<reference evidence="4" key="1">
    <citation type="submission" date="2017-07" db="EMBL/GenBank/DDBJ databases">
        <title>The cable genome - Insights into the physiology and evolution of filamentous bacteria capable of sulfide oxidation via long distance electron transfer.</title>
        <authorList>
            <person name="Thorup C."/>
            <person name="Bjerg J.T."/>
            <person name="Schreiber L."/>
            <person name="Nielsen L.P."/>
            <person name="Kjeldsen K.U."/>
            <person name="Boesen T."/>
            <person name="Boggild A."/>
            <person name="Meysman F."/>
            <person name="Geelhoed J."/>
            <person name="Schramm A."/>
        </authorList>
    </citation>
    <scope>NUCLEOTIDE SEQUENCE [LARGE SCALE GENOMIC DNA]</scope>
    <source>
        <strain evidence="4">GS</strain>
    </source>
</reference>
<evidence type="ECO:0000256" key="2">
    <source>
        <dbReference type="ARBA" id="ARBA00022485"/>
    </source>
</evidence>
<dbReference type="InterPro" id="IPR058240">
    <property type="entry name" value="rSAM_sf"/>
</dbReference>
<keyword evidence="3" id="KW-0456">Lyase</keyword>
<keyword evidence="2" id="KW-0479">Metal-binding</keyword>
<dbReference type="PANTHER" id="PTHR43787:SF13">
    <property type="entry name" value="FEMO COFACTOR BIOSYNTHESIS PROTEIN NIFB"/>
    <property type="match status" value="1"/>
</dbReference>
<dbReference type="Proteomes" id="UP000316238">
    <property type="component" value="Unassembled WGS sequence"/>
</dbReference>
<dbReference type="GO" id="GO:0016829">
    <property type="term" value="F:lyase activity"/>
    <property type="evidence" value="ECO:0007669"/>
    <property type="project" value="UniProtKB-KW"/>
</dbReference>
<evidence type="ECO:0000313" key="5">
    <source>
        <dbReference type="Proteomes" id="UP000316238"/>
    </source>
</evidence>
<keyword evidence="5" id="KW-1185">Reference proteome</keyword>
<gene>
    <name evidence="4" type="ORF">CDV28_10735</name>
</gene>
<proteinExistence type="predicted"/>
<keyword evidence="2" id="KW-0408">Iron</keyword>
<dbReference type="SUPFAM" id="SSF102114">
    <property type="entry name" value="Radical SAM enzymes"/>
    <property type="match status" value="1"/>
</dbReference>
<dbReference type="Gene3D" id="3.20.20.70">
    <property type="entry name" value="Aldolase class I"/>
    <property type="match status" value="1"/>
</dbReference>
<keyword evidence="2" id="KW-0004">4Fe-4S</keyword>
<evidence type="ECO:0000256" key="1">
    <source>
        <dbReference type="ARBA" id="ARBA00001966"/>
    </source>
</evidence>
<dbReference type="InterPro" id="IPR036105">
    <property type="entry name" value="DiNase_FeMo-co_biosyn_sf"/>
</dbReference>
<comment type="cofactor">
    <cofactor evidence="1">
        <name>[4Fe-4S] cluster</name>
        <dbReference type="ChEBI" id="CHEBI:49883"/>
    </cofactor>
</comment>
<evidence type="ECO:0000313" key="4">
    <source>
        <dbReference type="EMBL" id="TAA75388.1"/>
    </source>
</evidence>
<dbReference type="SUPFAM" id="SSF53146">
    <property type="entry name" value="Nitrogenase accessory factor-like"/>
    <property type="match status" value="1"/>
</dbReference>
<comment type="caution">
    <text evidence="4">The sequence shown here is derived from an EMBL/GenBank/DDBJ whole genome shotgun (WGS) entry which is preliminary data.</text>
</comment>
<dbReference type="InterPro" id="IPR013785">
    <property type="entry name" value="Aldolase_TIM"/>
</dbReference>
<name>A0A521G301_9BACT</name>
<dbReference type="AlphaFoldDB" id="A0A521G301"/>
<dbReference type="PANTHER" id="PTHR43787">
    <property type="entry name" value="FEMO COFACTOR BIOSYNTHESIS PROTEIN NIFB-RELATED"/>
    <property type="match status" value="1"/>
</dbReference>
<evidence type="ECO:0000256" key="3">
    <source>
        <dbReference type="ARBA" id="ARBA00023239"/>
    </source>
</evidence>
<organism evidence="4 5">
    <name type="scientific">Candidatus Electronema aureum</name>
    <dbReference type="NCBI Taxonomy" id="2005002"/>
    <lineage>
        <taxon>Bacteria</taxon>
        <taxon>Pseudomonadati</taxon>
        <taxon>Thermodesulfobacteriota</taxon>
        <taxon>Desulfobulbia</taxon>
        <taxon>Desulfobulbales</taxon>
        <taxon>Desulfobulbaceae</taxon>
        <taxon>Candidatus Electronema</taxon>
    </lineage>
</organism>
<dbReference type="Gene3D" id="3.30.420.130">
    <property type="entry name" value="Dinitrogenase iron-molybdenum cofactor biosynthesis domain"/>
    <property type="match status" value="1"/>
</dbReference>
<accession>A0A521G301</accession>